<dbReference type="InterPro" id="IPR049449">
    <property type="entry name" value="TesB_ACOT8-like_N"/>
</dbReference>
<reference evidence="4" key="3">
    <citation type="journal article" date="2017" name="Plant Physiol. Biochem.">
        <title>Differential oxidative and antioxidative response of duckweed Lemna minor toward plant growth promoting/inhibiting bacteria.</title>
        <authorList>
            <person name="Ishizawa H."/>
            <person name="Kuroda M."/>
            <person name="Morikawa M."/>
            <person name="Ike M."/>
        </authorList>
    </citation>
    <scope>NUCLEOTIDE SEQUENCE [LARGE SCALE GENOMIC DNA]</scope>
    <source>
        <strain evidence="4">H3</strain>
    </source>
</reference>
<dbReference type="Gene3D" id="2.40.160.210">
    <property type="entry name" value="Acyl-CoA thioesterase, double hotdog domain"/>
    <property type="match status" value="1"/>
</dbReference>
<evidence type="ECO:0000259" key="1">
    <source>
        <dbReference type="Pfam" id="PF13622"/>
    </source>
</evidence>
<dbReference type="SUPFAM" id="SSF54637">
    <property type="entry name" value="Thioesterase/thiol ester dehydrase-isomerase"/>
    <property type="match status" value="2"/>
</dbReference>
<dbReference type="OrthoDB" id="4370297at2"/>
<gene>
    <name evidence="3" type="ORF">DLM_1511</name>
</gene>
<protein>
    <submittedName>
        <fullName evidence="3">TesB-like acyl-CoA thioesterase 1</fullName>
    </submittedName>
</protein>
<dbReference type="AlphaFoldDB" id="A0A3G9GB71"/>
<evidence type="ECO:0000259" key="2">
    <source>
        <dbReference type="Pfam" id="PF20789"/>
    </source>
</evidence>
<dbReference type="STRING" id="332411.VI06_11755"/>
<dbReference type="Pfam" id="PF20789">
    <property type="entry name" value="4HBT_3C"/>
    <property type="match status" value="1"/>
</dbReference>
<proteinExistence type="predicted"/>
<keyword evidence="4" id="KW-1185">Reference proteome</keyword>
<dbReference type="Proteomes" id="UP000198290">
    <property type="component" value="Chromosome"/>
</dbReference>
<evidence type="ECO:0000313" key="3">
    <source>
        <dbReference type="EMBL" id="BBF85130.1"/>
    </source>
</evidence>
<evidence type="ECO:0000313" key="4">
    <source>
        <dbReference type="Proteomes" id="UP000198290"/>
    </source>
</evidence>
<dbReference type="KEGG" id="amah:DLM_1511"/>
<accession>A0A3G9GB71</accession>
<dbReference type="Pfam" id="PF13622">
    <property type="entry name" value="4HBT_3"/>
    <property type="match status" value="1"/>
</dbReference>
<name>A0A3G9GB71_9NEIS</name>
<organism evidence="3 4">
    <name type="scientific">Aquitalea magnusonii</name>
    <dbReference type="NCBI Taxonomy" id="332411"/>
    <lineage>
        <taxon>Bacteria</taxon>
        <taxon>Pseudomonadati</taxon>
        <taxon>Pseudomonadota</taxon>
        <taxon>Betaproteobacteria</taxon>
        <taxon>Neisseriales</taxon>
        <taxon>Chromobacteriaceae</taxon>
        <taxon>Aquitalea</taxon>
    </lineage>
</organism>
<dbReference type="InterPro" id="IPR042171">
    <property type="entry name" value="Acyl-CoA_hotdog"/>
</dbReference>
<dbReference type="InterPro" id="IPR029069">
    <property type="entry name" value="HotDog_dom_sf"/>
</dbReference>
<dbReference type="EMBL" id="AP018823">
    <property type="protein sequence ID" value="BBF85130.1"/>
    <property type="molecule type" value="Genomic_DNA"/>
</dbReference>
<dbReference type="InterPro" id="IPR049450">
    <property type="entry name" value="ACOT8-like_C"/>
</dbReference>
<sequence>MHDIGNIDMNIVDIATAAGTMPLLDCRQSLSSAVRYKENSMQIEDVCRSITPVADQPGLFTAEVDDSWAQGRTLFGGIQALLALRAMRAAMPDLPALWSLHTTFVAPAAPGPLSLRVELLRQGRAAVQVAARLMAGEQVAAMFVAVFGASRDSALSFKPELKPLATDSSPGPELPFIPGLTPEFTRHYAYRWVEGGLPFSGHSATTNRILLRQRDPGLMEEEQIVAMADAIPPVALSLVQGHAPASTISWELEFVHHGQPVSNEGWWRMDASLVAARDGYANQDAHLHGPDGELVALSRQVVAVFA</sequence>
<reference evidence="3 4" key="2">
    <citation type="journal article" date="2017" name="Genome Announc.">
        <title>Draft genome sequence of Aquitalea magnusonii strain H3, a plant growth-promoting bacterium of duckweed Lemna minor.</title>
        <authorList>
            <person name="Ishizawa H."/>
            <person name="Kuroda M."/>
            <person name="Ike M."/>
        </authorList>
    </citation>
    <scope>NUCLEOTIDE SEQUENCE [LARGE SCALE GENOMIC DNA]</scope>
    <source>
        <strain evidence="3 4">H3</strain>
    </source>
</reference>
<reference evidence="4" key="1">
    <citation type="journal article" date="2017" name="Biotechnol. Biofuels">
        <title>Evaluation of environmental bacterial communities as a factor affecting the growth of duckweed Lemna minor.</title>
        <authorList>
            <person name="Ishizawa H."/>
            <person name="Kuroda M."/>
            <person name="Morikawa M."/>
            <person name="Ike M."/>
        </authorList>
    </citation>
    <scope>NUCLEOTIDE SEQUENCE [LARGE SCALE GENOMIC DNA]</scope>
    <source>
        <strain evidence="4">H3</strain>
    </source>
</reference>
<feature type="domain" description="Acyl-CoA thioesterase-like N-terminal HotDog" evidence="1">
    <location>
        <begin position="65"/>
        <end position="148"/>
    </location>
</feature>
<feature type="domain" description="Acyl-CoA thioesterase-like C-terminal" evidence="2">
    <location>
        <begin position="172"/>
        <end position="304"/>
    </location>
</feature>